<comment type="caution">
    <text evidence="1">The sequence shown here is derived from an EMBL/GenBank/DDBJ whole genome shotgun (WGS) entry which is preliminary data.</text>
</comment>
<proteinExistence type="predicted"/>
<dbReference type="EMBL" id="BDQC01000180">
    <property type="protein sequence ID" value="GBH22589.1"/>
    <property type="molecule type" value="Genomic_RNA"/>
</dbReference>
<dbReference type="AlphaFoldDB" id="A0A2V0RB52"/>
<name>A0A2V0RB52_9ZZZZ</name>
<reference evidence="1" key="1">
    <citation type="submission" date="2017-04" db="EMBL/GenBank/DDBJ databases">
        <title>Unveiling RNA virosphere associated with marine microorganisms.</title>
        <authorList>
            <person name="Urayama S."/>
            <person name="Takaki Y."/>
            <person name="Nishi S."/>
            <person name="Yoshida Y."/>
            <person name="Deguchi S."/>
            <person name="Takai K."/>
            <person name="Nunoura T."/>
        </authorList>
    </citation>
    <scope>NUCLEOTIDE SEQUENCE</scope>
</reference>
<organism evidence="1">
    <name type="scientific">viral metagenome</name>
    <dbReference type="NCBI Taxonomy" id="1070528"/>
    <lineage>
        <taxon>unclassified sequences</taxon>
        <taxon>metagenomes</taxon>
        <taxon>organismal metagenomes</taxon>
    </lineage>
</organism>
<accession>A0A2V0RB52</accession>
<sequence>MNTASYSQYSVGVKTQNKSKKLLRTRSRAMLGAFVLSDLPTDIDPNRLLMRKDSAKIFSVNEQDINNLMSEKDYTFEKAIAYYEAVSQIPHASMKLEFYTNAKHKSPKISEGVEMEMPKLTWFSNSWTGHSWVANMIKKDGGIPCFWTKDLSGGSDPFSKSWSIYEKRFPKRGWRVTYDVHDTVESVFGKLLSFIMYHSSEPELHIWIQGNLKGLDPSKMVEKLTDMLASGNSLDSSGKQSKMSKDHDDEIPIIILPAGTGKTTYSKRHDSLVDIDDIINDPSVKDEMEDLRRKAADTNEWSIVNTRNGELVKAFMKAGRLEGKILLAHGDDMFGDVINTKTLGGMKLSKSEMQKIRDERAQSDEMWAELTELNWETSDQPIGSRKDIDDMIERIMSESVEDDPVVYAPSFMISKEYISLWSTPLDDSIDTWEAFGSGSPQRIPLIPWRVSNVGPRIFHKGIPPQLFPPTTFMMERGISMLELQFTEVYSNYSEFVIMRPITDDELETLDFGWLPVGDNMYVMSKIDEDDYSSGLLTVDDRDFFLGCGSVVTSAHACFGLGRSNTDLISQRRRKEATGYGTSGHMIASVLSFQSHFLWYLEEVYMNLKTNRSVYVTTFNEPEEGAYHTIHEYRNAVLDMKLLDSKGMYPKYARNNFRICETFVRYLNL</sequence>
<evidence type="ECO:0000313" key="1">
    <source>
        <dbReference type="EMBL" id="GBH22589.1"/>
    </source>
</evidence>
<protein>
    <submittedName>
        <fullName evidence="1">VP7</fullName>
    </submittedName>
</protein>